<evidence type="ECO:0000313" key="2">
    <source>
        <dbReference type="EMBL" id="SEA36095.1"/>
    </source>
</evidence>
<gene>
    <name evidence="2" type="ORF">SAMN05443550_1037</name>
</gene>
<keyword evidence="3" id="KW-1185">Reference proteome</keyword>
<sequence>MRKLIYNIKALRETAGLTIEDLARELGTSAKTYKNIESEEMEITLTIFRKLLRFYRISASELVEFGLTKEQVDLKYMAPVDLVNHPMGREAVMVQLEIADILRHIIELKISAHSKFIPFNPN</sequence>
<dbReference type="InterPro" id="IPR001387">
    <property type="entry name" value="Cro/C1-type_HTH"/>
</dbReference>
<proteinExistence type="predicted"/>
<dbReference type="PROSITE" id="PS50943">
    <property type="entry name" value="HTH_CROC1"/>
    <property type="match status" value="1"/>
</dbReference>
<dbReference type="Pfam" id="PF01381">
    <property type="entry name" value="HTH_3"/>
    <property type="match status" value="1"/>
</dbReference>
<dbReference type="STRING" id="425514.SAMN05443550_1037"/>
<evidence type="ECO:0000313" key="3">
    <source>
        <dbReference type="Proteomes" id="UP000198850"/>
    </source>
</evidence>
<dbReference type="Proteomes" id="UP000198850">
    <property type="component" value="Unassembled WGS sequence"/>
</dbReference>
<organism evidence="2 3">
    <name type="scientific">Pedobacter hartonius</name>
    <dbReference type="NCBI Taxonomy" id="425514"/>
    <lineage>
        <taxon>Bacteria</taxon>
        <taxon>Pseudomonadati</taxon>
        <taxon>Bacteroidota</taxon>
        <taxon>Sphingobacteriia</taxon>
        <taxon>Sphingobacteriales</taxon>
        <taxon>Sphingobacteriaceae</taxon>
        <taxon>Pedobacter</taxon>
    </lineage>
</organism>
<reference evidence="2 3" key="1">
    <citation type="submission" date="2016-10" db="EMBL/GenBank/DDBJ databases">
        <authorList>
            <person name="de Groot N.N."/>
        </authorList>
    </citation>
    <scope>NUCLEOTIDE SEQUENCE [LARGE SCALE GENOMIC DNA]</scope>
    <source>
        <strain evidence="2 3">DSM 19033</strain>
    </source>
</reference>
<dbReference type="RefSeq" id="WP_090555692.1">
    <property type="nucleotide sequence ID" value="NZ_FNRA01000003.1"/>
</dbReference>
<dbReference type="OrthoDB" id="2064916at2"/>
<dbReference type="GO" id="GO:0003677">
    <property type="term" value="F:DNA binding"/>
    <property type="evidence" value="ECO:0007669"/>
    <property type="project" value="UniProtKB-KW"/>
</dbReference>
<name>A0A1H4AJK7_9SPHI</name>
<feature type="domain" description="HTH cro/C1-type" evidence="1">
    <location>
        <begin position="8"/>
        <end position="62"/>
    </location>
</feature>
<dbReference type="Gene3D" id="1.10.260.40">
    <property type="entry name" value="lambda repressor-like DNA-binding domains"/>
    <property type="match status" value="1"/>
</dbReference>
<dbReference type="InterPro" id="IPR010982">
    <property type="entry name" value="Lambda_DNA-bd_dom_sf"/>
</dbReference>
<dbReference type="SMART" id="SM00530">
    <property type="entry name" value="HTH_XRE"/>
    <property type="match status" value="1"/>
</dbReference>
<dbReference type="CDD" id="cd00093">
    <property type="entry name" value="HTH_XRE"/>
    <property type="match status" value="1"/>
</dbReference>
<protein>
    <submittedName>
        <fullName evidence="2">DNA-binding transcriptional regulator, XRE-family HTH domain</fullName>
    </submittedName>
</protein>
<dbReference type="SUPFAM" id="SSF47413">
    <property type="entry name" value="lambda repressor-like DNA-binding domains"/>
    <property type="match status" value="1"/>
</dbReference>
<dbReference type="EMBL" id="FNRA01000003">
    <property type="protein sequence ID" value="SEA36095.1"/>
    <property type="molecule type" value="Genomic_DNA"/>
</dbReference>
<accession>A0A1H4AJK7</accession>
<keyword evidence="2" id="KW-0238">DNA-binding</keyword>
<evidence type="ECO:0000259" key="1">
    <source>
        <dbReference type="PROSITE" id="PS50943"/>
    </source>
</evidence>
<dbReference type="AlphaFoldDB" id="A0A1H4AJK7"/>